<dbReference type="RefSeq" id="WP_357227058.1">
    <property type="nucleotide sequence ID" value="NZ_JAYMRS010000012.1"/>
</dbReference>
<protein>
    <submittedName>
        <fullName evidence="1">Prevent-host-death family protein</fullName>
    </submittedName>
</protein>
<comment type="caution">
    <text evidence="1">The sequence shown here is derived from an EMBL/GenBank/DDBJ whole genome shotgun (WGS) entry which is preliminary data.</text>
</comment>
<accession>A0ABV5E136</accession>
<proteinExistence type="predicted"/>
<dbReference type="EMBL" id="JAYMRS010000012">
    <property type="protein sequence ID" value="MFB8770549.1"/>
    <property type="molecule type" value="Genomic_DNA"/>
</dbReference>
<evidence type="ECO:0000313" key="2">
    <source>
        <dbReference type="Proteomes" id="UP001585053"/>
    </source>
</evidence>
<reference evidence="1 2" key="1">
    <citation type="submission" date="2024-01" db="EMBL/GenBank/DDBJ databases">
        <title>Genome mining of biosynthetic gene clusters to explore secondary metabolites of Streptomyces sp.</title>
        <authorList>
            <person name="Baig A."/>
            <person name="Ajitkumar Shintre N."/>
            <person name="Kumar H."/>
            <person name="Anbarasu A."/>
            <person name="Ramaiah S."/>
        </authorList>
    </citation>
    <scope>NUCLEOTIDE SEQUENCE [LARGE SCALE GENOMIC DNA]</scope>
    <source>
        <strain evidence="1 2">A01</strain>
    </source>
</reference>
<dbReference type="Proteomes" id="UP001585053">
    <property type="component" value="Unassembled WGS sequence"/>
</dbReference>
<evidence type="ECO:0000313" key="1">
    <source>
        <dbReference type="EMBL" id="MFB8770549.1"/>
    </source>
</evidence>
<gene>
    <name evidence="1" type="ORF">VSQ78_22850</name>
</gene>
<organism evidence="1 2">
    <name type="scientific">Nocardiopsis alba</name>
    <dbReference type="NCBI Taxonomy" id="53437"/>
    <lineage>
        <taxon>Bacteria</taxon>
        <taxon>Bacillati</taxon>
        <taxon>Actinomycetota</taxon>
        <taxon>Actinomycetes</taxon>
        <taxon>Streptosporangiales</taxon>
        <taxon>Nocardiopsidaceae</taxon>
        <taxon>Nocardiopsis</taxon>
    </lineage>
</organism>
<sequence length="101" mass="11157">MTILEHSQEISVTDAARRGVAGIVHDAEQGTELIVTRRREPVAAVVAFSRLAELERSEADLRDLALVMARELTDGGRRTSMDDVLDAFGHTRDSLEELPED</sequence>
<keyword evidence="2" id="KW-1185">Reference proteome</keyword>
<name>A0ABV5E136_9ACTN</name>